<evidence type="ECO:0000313" key="10">
    <source>
        <dbReference type="EMBL" id="WAS08547.1"/>
    </source>
</evidence>
<dbReference type="AlphaFoldDB" id="A0A9E9JTJ1"/>
<keyword evidence="10" id="KW-0150">Chloroplast</keyword>
<dbReference type="EC" id="2.7.7.6" evidence="8"/>
<dbReference type="GO" id="GO:0003899">
    <property type="term" value="F:DNA-directed RNA polymerase activity"/>
    <property type="evidence" value="ECO:0007669"/>
    <property type="project" value="UniProtKB-UniRule"/>
</dbReference>
<keyword evidence="10" id="KW-0934">Plastid</keyword>
<evidence type="ECO:0000256" key="8">
    <source>
        <dbReference type="HAMAP-Rule" id="MF_00059"/>
    </source>
</evidence>
<dbReference type="GeneID" id="77724577"/>
<gene>
    <name evidence="8 10" type="primary">rpoA</name>
</gene>
<feature type="region of interest" description="Alpha N-terminal domain (alpha-NTD)" evidence="8">
    <location>
        <begin position="1"/>
        <end position="242"/>
    </location>
</feature>
<keyword evidence="5 8" id="KW-0548">Nucleotidyltransferase</keyword>
<evidence type="ECO:0000256" key="1">
    <source>
        <dbReference type="ARBA" id="ARBA00004026"/>
    </source>
</evidence>
<dbReference type="CDD" id="cd06928">
    <property type="entry name" value="RNAP_alpha_NTD"/>
    <property type="match status" value="1"/>
</dbReference>
<sequence>MIQNEISISAQILQWRCVESKVDSERLHYSRFAISPFRCGQANTVGIAMRRALLGEIEGTCITCAKFKKVTHEYSTILGIQESVHDILINSKEIVLKSNSYETQKAFISILGPKKITAQDIILPPSVEIIDTTQYIATLTKAIHLDIESEIEKDCGYRIQDSKKSTDGIFFVDAVFMPIRNANYSIHSFENKNKTQEILFIEIWTNGSITPKEAIYEASRSLIDLFIPFLHAERKQIINGLENKYESNNMSYFSSFSPLADKITKEVTFKHIFIDQLELPARAYNCLKRVNVHTISDLLNYSQDDLMRIKNFGKKSVEQVLEALQKQFSINLPKNKLYFH</sequence>
<geneLocation type="chloroplast" evidence="10"/>
<evidence type="ECO:0000256" key="7">
    <source>
        <dbReference type="ARBA" id="ARBA00048552"/>
    </source>
</evidence>
<dbReference type="InterPro" id="IPR011263">
    <property type="entry name" value="DNA-dir_RNA_pol_RpoA/D/Rpb3"/>
</dbReference>
<dbReference type="FunFam" id="2.170.120.12:FF:000001">
    <property type="entry name" value="DNA-directed RNA polymerase subunit alpha"/>
    <property type="match status" value="1"/>
</dbReference>
<dbReference type="Gene3D" id="3.30.1360.10">
    <property type="entry name" value="RNA polymerase, RBP11-like subunit"/>
    <property type="match status" value="1"/>
</dbReference>
<dbReference type="SUPFAM" id="SSF55257">
    <property type="entry name" value="RBP11-like subunits of RNA polymerase"/>
    <property type="match status" value="1"/>
</dbReference>
<evidence type="ECO:0000256" key="4">
    <source>
        <dbReference type="ARBA" id="ARBA00022679"/>
    </source>
</evidence>
<dbReference type="InterPro" id="IPR011773">
    <property type="entry name" value="DNA-dir_RpoA"/>
</dbReference>
<dbReference type="Gene3D" id="2.170.120.12">
    <property type="entry name" value="DNA-directed RNA polymerase, insert domain"/>
    <property type="match status" value="1"/>
</dbReference>
<protein>
    <recommendedName>
        <fullName evidence="8">DNA-directed RNA polymerase subunit alpha</fullName>
        <shortName evidence="8">PEP</shortName>
        <ecNumber evidence="8">2.7.7.6</ecNumber>
    </recommendedName>
    <alternativeName>
        <fullName evidence="8">Plastid-encoded RNA polymerase subunit alpha</fullName>
        <shortName evidence="8">RNA polymerase subunit alpha</shortName>
    </alternativeName>
</protein>
<keyword evidence="6 8" id="KW-0804">Transcription</keyword>
<dbReference type="Pfam" id="PF01193">
    <property type="entry name" value="RNA_pol_L"/>
    <property type="match status" value="1"/>
</dbReference>
<feature type="region of interest" description="Alpha C-terminal domain (alpha-CTD)" evidence="8">
    <location>
        <begin position="256"/>
        <end position="340"/>
    </location>
</feature>
<proteinExistence type="inferred from homology"/>
<evidence type="ECO:0000256" key="2">
    <source>
        <dbReference type="ARBA" id="ARBA00007123"/>
    </source>
</evidence>
<evidence type="ECO:0000256" key="3">
    <source>
        <dbReference type="ARBA" id="ARBA00022478"/>
    </source>
</evidence>
<dbReference type="Pfam" id="PF01000">
    <property type="entry name" value="RNA_pol_A_bac"/>
    <property type="match status" value="1"/>
</dbReference>
<dbReference type="SUPFAM" id="SSF47789">
    <property type="entry name" value="C-terminal domain of RNA polymerase alpha subunit"/>
    <property type="match status" value="1"/>
</dbReference>
<dbReference type="GO" id="GO:0000428">
    <property type="term" value="C:DNA-directed RNA polymerase complex"/>
    <property type="evidence" value="ECO:0007669"/>
    <property type="project" value="UniProtKB-KW"/>
</dbReference>
<organism evidence="10">
    <name type="scientific">Andreaea regularis</name>
    <dbReference type="NCBI Taxonomy" id="2994948"/>
    <lineage>
        <taxon>Eukaryota</taxon>
        <taxon>Viridiplantae</taxon>
        <taxon>Streptophyta</taxon>
        <taxon>Embryophyta</taxon>
        <taxon>Bryophyta</taxon>
        <taxon>Andreaeophytina</taxon>
        <taxon>Andreaeopsida</taxon>
        <taxon>Andreaeales</taxon>
        <taxon>Andreaeaceae</taxon>
        <taxon>Andreaea</taxon>
    </lineage>
</organism>
<dbReference type="HAMAP" id="MF_00059">
    <property type="entry name" value="RNApol_bact_RpoA"/>
    <property type="match status" value="1"/>
</dbReference>
<dbReference type="NCBIfam" id="TIGR02027">
    <property type="entry name" value="rpoA"/>
    <property type="match status" value="1"/>
</dbReference>
<dbReference type="Gene3D" id="1.10.150.20">
    <property type="entry name" value="5' to 3' exonuclease, C-terminal subdomain"/>
    <property type="match status" value="1"/>
</dbReference>
<evidence type="ECO:0000256" key="6">
    <source>
        <dbReference type="ARBA" id="ARBA00023163"/>
    </source>
</evidence>
<comment type="catalytic activity">
    <reaction evidence="7 8">
        <text>RNA(n) + a ribonucleoside 5'-triphosphate = RNA(n+1) + diphosphate</text>
        <dbReference type="Rhea" id="RHEA:21248"/>
        <dbReference type="Rhea" id="RHEA-COMP:14527"/>
        <dbReference type="Rhea" id="RHEA-COMP:17342"/>
        <dbReference type="ChEBI" id="CHEBI:33019"/>
        <dbReference type="ChEBI" id="CHEBI:61557"/>
        <dbReference type="ChEBI" id="CHEBI:140395"/>
        <dbReference type="EC" id="2.7.7.6"/>
    </reaction>
</comment>
<dbReference type="RefSeq" id="YP_010613801.1">
    <property type="nucleotide sequence ID" value="NC_070057.1"/>
</dbReference>
<dbReference type="SMART" id="SM00662">
    <property type="entry name" value="RPOLD"/>
    <property type="match status" value="1"/>
</dbReference>
<feature type="domain" description="DNA-directed RNA polymerase RpoA/D/Rpb3-type" evidence="9">
    <location>
        <begin position="29"/>
        <end position="232"/>
    </location>
</feature>
<comment type="subunit">
    <text evidence="8">In plastids the minimal PEP RNA polymerase catalytic core is composed of four subunits: alpha, beta, beta', and beta''. When a (nuclear-encoded) sigma factor is associated with the core the holoenzyme is formed, which can initiate transcription.</text>
</comment>
<dbReference type="InterPro" id="IPR036603">
    <property type="entry name" value="RBP11-like"/>
</dbReference>
<dbReference type="GO" id="GO:0009507">
    <property type="term" value="C:chloroplast"/>
    <property type="evidence" value="ECO:0007669"/>
    <property type="project" value="UniProtKB-SubCell"/>
</dbReference>
<accession>A0A9E9JTJ1</accession>
<comment type="function">
    <text evidence="1 8">DNA-dependent RNA polymerase catalyzes the transcription of DNA into RNA using the four ribonucleoside triphosphates as substrates.</text>
</comment>
<dbReference type="Pfam" id="PF03118">
    <property type="entry name" value="RNA_pol_A_CTD"/>
    <property type="match status" value="1"/>
</dbReference>
<evidence type="ECO:0000256" key="5">
    <source>
        <dbReference type="ARBA" id="ARBA00022695"/>
    </source>
</evidence>
<comment type="subcellular location">
    <subcellularLocation>
        <location evidence="8">Plastid</location>
        <location evidence="8">Chloroplast</location>
    </subcellularLocation>
</comment>
<reference evidence="10" key="1">
    <citation type="submission" date="2022-06" db="EMBL/GenBank/DDBJ databases">
        <title>Complete chloroplast genome sequences of an Antarctic moss Andreaea regularis.</title>
        <authorList>
            <person name="Sulaiman S."/>
            <person name="Min K."/>
            <person name="Lee J."/>
            <person name="Lee H."/>
        </authorList>
    </citation>
    <scope>NUCLEOTIDE SEQUENCE</scope>
</reference>
<dbReference type="GO" id="GO:0006351">
    <property type="term" value="P:DNA-templated transcription"/>
    <property type="evidence" value="ECO:0007669"/>
    <property type="project" value="UniProtKB-UniRule"/>
</dbReference>
<dbReference type="EMBL" id="ON768814">
    <property type="protein sequence ID" value="WAS08547.1"/>
    <property type="molecule type" value="Genomic_DNA"/>
</dbReference>
<name>A0A9E9JTJ1_9BRYO</name>
<dbReference type="InterPro" id="IPR036643">
    <property type="entry name" value="RNApol_insert_sf"/>
</dbReference>
<dbReference type="GO" id="GO:0003677">
    <property type="term" value="F:DNA binding"/>
    <property type="evidence" value="ECO:0007669"/>
    <property type="project" value="UniProtKB-UniRule"/>
</dbReference>
<keyword evidence="3 8" id="KW-0240">DNA-directed RNA polymerase</keyword>
<evidence type="ECO:0000259" key="9">
    <source>
        <dbReference type="SMART" id="SM00662"/>
    </source>
</evidence>
<dbReference type="InterPro" id="IPR011262">
    <property type="entry name" value="DNA-dir_RNA_pol_insert"/>
</dbReference>
<dbReference type="SUPFAM" id="SSF56553">
    <property type="entry name" value="Insert subdomain of RNA polymerase alpha subunit"/>
    <property type="match status" value="1"/>
</dbReference>
<dbReference type="InterPro" id="IPR011260">
    <property type="entry name" value="RNAP_asu_C"/>
</dbReference>
<keyword evidence="4 8" id="KW-0808">Transferase</keyword>
<comment type="domain">
    <text evidence="8">The N-terminal domain is essential for RNAP assembly and basal transcription, whereas the C-terminal domain is involved in interaction with transcriptional regulators and with upstream promoter elements.</text>
</comment>
<comment type="similarity">
    <text evidence="2 8">Belongs to the RNA polymerase alpha chain family.</text>
</comment>
<dbReference type="GO" id="GO:0046983">
    <property type="term" value="F:protein dimerization activity"/>
    <property type="evidence" value="ECO:0007669"/>
    <property type="project" value="InterPro"/>
</dbReference>